<evidence type="ECO:0000313" key="18">
    <source>
        <dbReference type="Proteomes" id="UP000823674"/>
    </source>
</evidence>
<dbReference type="InterPro" id="IPR044862">
    <property type="entry name" value="Pro_4_hyd_alph_FE2OG_OXY"/>
</dbReference>
<dbReference type="Gene3D" id="3.30.200.20">
    <property type="entry name" value="Phosphorylase Kinase, domain 1"/>
    <property type="match status" value="1"/>
</dbReference>
<dbReference type="SMART" id="SM00702">
    <property type="entry name" value="P4Hc"/>
    <property type="match status" value="1"/>
</dbReference>
<dbReference type="Pfam" id="PF13640">
    <property type="entry name" value="2OG-FeII_Oxy_3"/>
    <property type="match status" value="1"/>
</dbReference>
<evidence type="ECO:0000259" key="16">
    <source>
        <dbReference type="PROSITE" id="PS51471"/>
    </source>
</evidence>
<dbReference type="Proteomes" id="UP000823674">
    <property type="component" value="Chromosome A08"/>
</dbReference>
<evidence type="ECO:0000256" key="15">
    <source>
        <dbReference type="SAM" id="Phobius"/>
    </source>
</evidence>
<evidence type="ECO:0000256" key="12">
    <source>
        <dbReference type="ARBA" id="ARBA00023004"/>
    </source>
</evidence>
<dbReference type="InterPro" id="IPR001267">
    <property type="entry name" value="Thymidine_kinase"/>
</dbReference>
<keyword evidence="9" id="KW-0067">ATP-binding</keyword>
<organism evidence="17 18">
    <name type="scientific">Brassica rapa subsp. trilocularis</name>
    <dbReference type="NCBI Taxonomy" id="1813537"/>
    <lineage>
        <taxon>Eukaryota</taxon>
        <taxon>Viridiplantae</taxon>
        <taxon>Streptophyta</taxon>
        <taxon>Embryophyta</taxon>
        <taxon>Tracheophyta</taxon>
        <taxon>Spermatophyta</taxon>
        <taxon>Magnoliopsida</taxon>
        <taxon>eudicotyledons</taxon>
        <taxon>Gunneridae</taxon>
        <taxon>Pentapetalae</taxon>
        <taxon>rosids</taxon>
        <taxon>malvids</taxon>
        <taxon>Brassicales</taxon>
        <taxon>Brassicaceae</taxon>
        <taxon>Brassiceae</taxon>
        <taxon>Brassica</taxon>
    </lineage>
</organism>
<evidence type="ECO:0000256" key="6">
    <source>
        <dbReference type="ARBA" id="ARBA00022723"/>
    </source>
</evidence>
<comment type="cofactor">
    <cofactor evidence="1">
        <name>L-ascorbate</name>
        <dbReference type="ChEBI" id="CHEBI:38290"/>
    </cofactor>
</comment>
<comment type="caution">
    <text evidence="17">The sequence shown here is derived from an EMBL/GenBank/DDBJ whole genome shotgun (WGS) entry which is preliminary data.</text>
</comment>
<evidence type="ECO:0000256" key="8">
    <source>
        <dbReference type="ARBA" id="ARBA00022777"/>
    </source>
</evidence>
<keyword evidence="15" id="KW-1133">Transmembrane helix</keyword>
<dbReference type="InterPro" id="IPR006620">
    <property type="entry name" value="Pro_4_hyd_alph"/>
</dbReference>
<evidence type="ECO:0000256" key="7">
    <source>
        <dbReference type="ARBA" id="ARBA00022741"/>
    </source>
</evidence>
<protein>
    <recommendedName>
        <fullName evidence="3">thymidine kinase</fullName>
        <ecNumber evidence="3">2.7.1.21</ecNumber>
    </recommendedName>
</protein>
<feature type="transmembrane region" description="Helical" evidence="15">
    <location>
        <begin position="185"/>
        <end position="208"/>
    </location>
</feature>
<evidence type="ECO:0000256" key="1">
    <source>
        <dbReference type="ARBA" id="ARBA00001961"/>
    </source>
</evidence>
<feature type="domain" description="Fe2OG dioxygenase" evidence="16">
    <location>
        <begin position="50"/>
        <end position="176"/>
    </location>
</feature>
<reference evidence="17 18" key="1">
    <citation type="submission" date="2021-03" db="EMBL/GenBank/DDBJ databases">
        <authorList>
            <person name="King G.J."/>
            <person name="Bancroft I."/>
            <person name="Baten A."/>
            <person name="Bloomfield J."/>
            <person name="Borpatragohain P."/>
            <person name="He Z."/>
            <person name="Irish N."/>
            <person name="Irwin J."/>
            <person name="Liu K."/>
            <person name="Mauleon R.P."/>
            <person name="Moore J."/>
            <person name="Morris R."/>
            <person name="Ostergaard L."/>
            <person name="Wang B."/>
            <person name="Wells R."/>
        </authorList>
    </citation>
    <scope>NUCLEOTIDE SEQUENCE [LARGE SCALE GENOMIC DNA]</scope>
    <source>
        <strain evidence="17">R-o-18</strain>
        <tissue evidence="17">Leaf</tissue>
    </source>
</reference>
<keyword evidence="7" id="KW-0547">Nucleotide-binding</keyword>
<evidence type="ECO:0000256" key="13">
    <source>
        <dbReference type="RuleBase" id="RU004165"/>
    </source>
</evidence>
<dbReference type="EC" id="2.7.1.21" evidence="3"/>
<dbReference type="InterPro" id="IPR027417">
    <property type="entry name" value="P-loop_NTPase"/>
</dbReference>
<dbReference type="SUPFAM" id="SSF52540">
    <property type="entry name" value="P-loop containing nucleoside triphosphate hydrolases"/>
    <property type="match status" value="1"/>
</dbReference>
<keyword evidence="15" id="KW-0812">Transmembrane</keyword>
<evidence type="ECO:0000313" key="17">
    <source>
        <dbReference type="EMBL" id="KAG5388699.1"/>
    </source>
</evidence>
<keyword evidence="18" id="KW-1185">Reference proteome</keyword>
<keyword evidence="11" id="KW-0560">Oxidoreductase</keyword>
<evidence type="ECO:0000256" key="14">
    <source>
        <dbReference type="SAM" id="MobiDB-lite"/>
    </source>
</evidence>
<dbReference type="Gene3D" id="3.30.60.20">
    <property type="match status" value="1"/>
</dbReference>
<evidence type="ECO:0000256" key="2">
    <source>
        <dbReference type="ARBA" id="ARBA00007587"/>
    </source>
</evidence>
<accession>A0ABQ7LQ47</accession>
<sequence length="679" mass="76379">MIKQASKEETIHSSYRFYFAVSWLHQNGAEKHSLVTEIPIGATVITIGDHGEGLQVLHYEEHQKYEPHYDYFVDDFNTKNEGQRMATMLMYLADVEEGGETVFPAANMNFSFVPWYNELSACGKKGLSIKPRMGDALLFWSMRPDATLDPSNLHGGCPVIRGNKWSSTRPTVDNKPPSKGKNRTGIIVGVIVGLGLLSILAGVGIFIIRKRRNPYTDDDELFSMKIKPFTFTYSELKSATQDFNLSNKLGEGGFEPVYKVQTQMVQFSLKCSQVVDLLIRKLSSGSYHFTRLRGNFRSTGRSVGVEAQLTHLFSITQIIDTKLHQHLDKLGGGDYLCAIRIVLLHVFFSDLKFGRCSSVVEARLLRFWEARNVKRELLPFMYLTRARYGGVGPFQEATGIESLHLNGGSSCSSTVEVKLPCLALTGSLLYVSLREDVSPSSATELTQDAYDKLDVIGIDETQFSGDLYEFCCKYADDDGNTVIVAVVDGDYLRWSFGDVLDIVPIDDSVTKLTARYEVCGQKGFFTVRKTCDTRTELIGGVDVYMAVCLKHYINNQIVIKDICDDSSDSDENCRVTTEGTLTRRFWRVNKVVVKVTSSSDSDSVSDSGEKRRSKTKRVDPPTNVVRKKSGTNMMNKEQVGRRGMILMLPSLNLRMRNNSCAANDDKIRKEMWRMWSRVF</sequence>
<keyword evidence="4" id="KW-0237">DNA synthesis</keyword>
<dbReference type="Pfam" id="PF00265">
    <property type="entry name" value="TK"/>
    <property type="match status" value="1"/>
</dbReference>
<keyword evidence="8" id="KW-0418">Kinase</keyword>
<evidence type="ECO:0000256" key="11">
    <source>
        <dbReference type="ARBA" id="ARBA00023002"/>
    </source>
</evidence>
<dbReference type="InterPro" id="IPR005123">
    <property type="entry name" value="Oxoglu/Fe-dep_dioxygenase_dom"/>
</dbReference>
<keyword evidence="12" id="KW-0408">Iron</keyword>
<dbReference type="PANTHER" id="PTHR11441:SF12">
    <property type="entry name" value="THYMIDINE KINASE A"/>
    <property type="match status" value="1"/>
</dbReference>
<name>A0ABQ7LQ47_BRACM</name>
<dbReference type="EMBL" id="JADBGQ010000007">
    <property type="protein sequence ID" value="KAG5388699.1"/>
    <property type="molecule type" value="Genomic_DNA"/>
</dbReference>
<keyword evidence="10" id="KW-0223">Dioxygenase</keyword>
<evidence type="ECO:0000256" key="4">
    <source>
        <dbReference type="ARBA" id="ARBA00022634"/>
    </source>
</evidence>
<comment type="similarity">
    <text evidence="2 13">Belongs to the thymidine kinase family.</text>
</comment>
<keyword evidence="5" id="KW-0808">Transferase</keyword>
<proteinExistence type="inferred from homology"/>
<dbReference type="PROSITE" id="PS51471">
    <property type="entry name" value="FE2OG_OXY"/>
    <property type="match status" value="1"/>
</dbReference>
<keyword evidence="6" id="KW-0479">Metal-binding</keyword>
<evidence type="ECO:0000256" key="10">
    <source>
        <dbReference type="ARBA" id="ARBA00022964"/>
    </source>
</evidence>
<dbReference type="Gene3D" id="3.40.50.300">
    <property type="entry name" value="P-loop containing nucleotide triphosphate hydrolases"/>
    <property type="match status" value="1"/>
</dbReference>
<feature type="region of interest" description="Disordered" evidence="14">
    <location>
        <begin position="598"/>
        <end position="631"/>
    </location>
</feature>
<evidence type="ECO:0000256" key="3">
    <source>
        <dbReference type="ARBA" id="ARBA00012118"/>
    </source>
</evidence>
<dbReference type="PANTHER" id="PTHR11441">
    <property type="entry name" value="THYMIDINE KINASE"/>
    <property type="match status" value="1"/>
</dbReference>
<dbReference type="Gene3D" id="2.60.120.620">
    <property type="entry name" value="q2cbj1_9rhob like domain"/>
    <property type="match status" value="1"/>
</dbReference>
<gene>
    <name evidence="17" type="primary">A08p010150.1_BraROA</name>
    <name evidence="17" type="ORF">IGI04_030240</name>
</gene>
<dbReference type="SUPFAM" id="SSF57716">
    <property type="entry name" value="Glucocorticoid receptor-like (DNA-binding domain)"/>
    <property type="match status" value="1"/>
</dbReference>
<evidence type="ECO:0000256" key="9">
    <source>
        <dbReference type="ARBA" id="ARBA00022840"/>
    </source>
</evidence>
<evidence type="ECO:0000256" key="5">
    <source>
        <dbReference type="ARBA" id="ARBA00022679"/>
    </source>
</evidence>
<keyword evidence="15" id="KW-0472">Membrane</keyword>